<dbReference type="InterPro" id="IPR011990">
    <property type="entry name" value="TPR-like_helical_dom_sf"/>
</dbReference>
<dbReference type="AlphaFoldDB" id="A0A0C2YRT3"/>
<dbReference type="PANTHER" id="PTHR44858:SF1">
    <property type="entry name" value="UDP-N-ACETYLGLUCOSAMINE--PEPTIDE N-ACETYLGLUCOSAMINYLTRANSFERASE SPINDLY-RELATED"/>
    <property type="match status" value="1"/>
</dbReference>
<dbReference type="PANTHER" id="PTHR44858">
    <property type="entry name" value="TETRATRICOPEPTIDE REPEAT PROTEIN 6"/>
    <property type="match status" value="1"/>
</dbReference>
<protein>
    <submittedName>
        <fullName evidence="5">TPR repeat-contatining protein</fullName>
    </submittedName>
</protein>
<dbReference type="SUPFAM" id="SSF48452">
    <property type="entry name" value="TPR-like"/>
    <property type="match status" value="2"/>
</dbReference>
<comment type="caution">
    <text evidence="5">The sequence shown here is derived from an EMBL/GenBank/DDBJ whole genome shotgun (WGS) entry which is preliminary data.</text>
</comment>
<evidence type="ECO:0000259" key="4">
    <source>
        <dbReference type="Pfam" id="PF23914"/>
    </source>
</evidence>
<sequence>MMTQPSFEQAVQFMSQGRPADAAGTAEALLSTQPGNARLWHLLGCARLQLGQVDEAIRTIRHSVSLDASNPATHANLARALLAKNSAAERKDAEASIRCAIAAGPNDLSFRLTLAEILQADRRYPEAVAELRQALALAPAHPDIAATLASALHLAGEADQALSLCDQVLAANPGHVGAWINRGNANLLKGDVAAARAALDQAVALAPDNKLARFNRGFAALRAEDFAIGWADYEARHDRSFATLPERLEGTTILVDQDQYAGDTFQYIRFVLPLLERGARIILSLPARLNAMLRVCFVSHPRLAYHALGTPEPAHDHKVGIASLPLLLWPTEPFGAGRVPYLRAPEAAVEDWRGRIRRPGRLAVAINWQGNPGYDLDHFRSVPIAHLAPLAELADRVDFFSVHGGDERVEEAPFPLNPLPKDCDAGGAFLGTAALMKACDLVISSDTSTAHLAGALGCPLWLMASAYPEWRWLDRREDSPWYPTARLFRQPAVGDWRPVAAAIVKAIGQL</sequence>
<dbReference type="Gene3D" id="1.25.40.10">
    <property type="entry name" value="Tetratricopeptide repeat domain"/>
    <property type="match status" value="3"/>
</dbReference>
<evidence type="ECO:0000256" key="2">
    <source>
        <dbReference type="ARBA" id="ARBA00022803"/>
    </source>
</evidence>
<reference evidence="5 6" key="1">
    <citation type="submission" date="2015-01" db="EMBL/GenBank/DDBJ databases">
        <title>Genome Sequence of Magnetospirillum magnetotacticum Strain MS-1.</title>
        <authorList>
            <person name="Marinov G.K."/>
            <person name="Smalley M.D."/>
            <person name="DeSalvo G."/>
        </authorList>
    </citation>
    <scope>NUCLEOTIDE SEQUENCE [LARGE SCALE GENOMIC DNA]</scope>
    <source>
        <strain evidence="5 6">MS-1</strain>
    </source>
</reference>
<feature type="domain" description="Cytochrome c-type biogenesis protein H TPR" evidence="4">
    <location>
        <begin position="30"/>
        <end position="139"/>
    </location>
</feature>
<dbReference type="InterPro" id="IPR050498">
    <property type="entry name" value="Ycf3"/>
</dbReference>
<dbReference type="PROSITE" id="PS50005">
    <property type="entry name" value="TPR"/>
    <property type="match status" value="2"/>
</dbReference>
<keyword evidence="1" id="KW-0677">Repeat</keyword>
<feature type="repeat" description="TPR" evidence="3">
    <location>
        <begin position="176"/>
        <end position="209"/>
    </location>
</feature>
<dbReference type="Pfam" id="PF14559">
    <property type="entry name" value="TPR_19"/>
    <property type="match status" value="1"/>
</dbReference>
<dbReference type="Gene3D" id="3.40.50.2000">
    <property type="entry name" value="Glycogen Phosphorylase B"/>
    <property type="match status" value="1"/>
</dbReference>
<dbReference type="InterPro" id="IPR056413">
    <property type="entry name" value="TPR_CcmH_CycH"/>
</dbReference>
<organism evidence="5 6">
    <name type="scientific">Paramagnetospirillum magnetotacticum MS-1</name>
    <dbReference type="NCBI Taxonomy" id="272627"/>
    <lineage>
        <taxon>Bacteria</taxon>
        <taxon>Pseudomonadati</taxon>
        <taxon>Pseudomonadota</taxon>
        <taxon>Alphaproteobacteria</taxon>
        <taxon>Rhodospirillales</taxon>
        <taxon>Magnetospirillaceae</taxon>
        <taxon>Paramagnetospirillum</taxon>
    </lineage>
</organism>
<accession>A0A0C2YRT3</accession>
<evidence type="ECO:0000313" key="5">
    <source>
        <dbReference type="EMBL" id="KIL97843.1"/>
    </source>
</evidence>
<keyword evidence="6" id="KW-1185">Reference proteome</keyword>
<proteinExistence type="predicted"/>
<evidence type="ECO:0000256" key="1">
    <source>
        <dbReference type="ARBA" id="ARBA00022737"/>
    </source>
</evidence>
<gene>
    <name evidence="5" type="ORF">CCC_00904</name>
</gene>
<dbReference type="STRING" id="272627.CCC_00904"/>
<name>A0A0C2YRT3_PARME</name>
<dbReference type="EMBL" id="JXSL01000030">
    <property type="protein sequence ID" value="KIL97843.1"/>
    <property type="molecule type" value="Genomic_DNA"/>
</dbReference>
<dbReference type="InterPro" id="IPR019734">
    <property type="entry name" value="TPR_rpt"/>
</dbReference>
<evidence type="ECO:0000256" key="3">
    <source>
        <dbReference type="PROSITE-ProRule" id="PRU00339"/>
    </source>
</evidence>
<dbReference type="RefSeq" id="WP_009870432.1">
    <property type="nucleotide sequence ID" value="NZ_JXSL01000030.1"/>
</dbReference>
<dbReference type="SMART" id="SM00028">
    <property type="entry name" value="TPR"/>
    <property type="match status" value="5"/>
</dbReference>
<dbReference type="Pfam" id="PF23914">
    <property type="entry name" value="TPR_CcmH_CycH"/>
    <property type="match status" value="1"/>
</dbReference>
<dbReference type="SUPFAM" id="SSF53756">
    <property type="entry name" value="UDP-Glycosyltransferase/glycogen phosphorylase"/>
    <property type="match status" value="1"/>
</dbReference>
<feature type="repeat" description="TPR" evidence="3">
    <location>
        <begin position="37"/>
        <end position="70"/>
    </location>
</feature>
<keyword evidence="2 3" id="KW-0802">TPR repeat</keyword>
<evidence type="ECO:0000313" key="6">
    <source>
        <dbReference type="Proteomes" id="UP000031971"/>
    </source>
</evidence>
<dbReference type="Proteomes" id="UP000031971">
    <property type="component" value="Unassembled WGS sequence"/>
</dbReference>